<gene>
    <name evidence="1" type="ORF">WHR41_08516</name>
</gene>
<dbReference type="GeneID" id="96009958"/>
<evidence type="ECO:0008006" key="3">
    <source>
        <dbReference type="Google" id="ProtNLM"/>
    </source>
</evidence>
<keyword evidence="2" id="KW-1185">Reference proteome</keyword>
<sequence length="393" mass="43769">MLASRASRLPSLYALLFIALVTLFLYFHSGASSSTRPNFPIASYASEATAATNATLGFGGLWAVSGPGSPRRDHLEQAALATGLELTIPTQPTWTDEDVDNFKWPNKSESEVTTGTVKAWLSHHVVLREFLKSGQETALIFEDDVDWDIRLKTIQVPLAQRAARSLGKSKTIDATLYPWGTPKDWDLLYLGHCGDYLNMITKGVGVGHHHPSDLEALPHVIYEDPTMLNHTDLHPFTASFLTALTVPEQNRVFHHSVWPLCTFGYAITRSTAQRLLGELAPPKEDIHKHITAYDAAILTACRDKHILCYTLQPELFHHMEGESLIAGEETEPVPRPPVDEAGLEQVKWRKETSNIGCGFWSGEFYHEGDKSRLAYVQNEVIAKGQCLKPPRHL</sequence>
<protein>
    <recommendedName>
        <fullName evidence="3">Glycosyltransferase family 25 protein</fullName>
    </recommendedName>
</protein>
<accession>A0AB34KHX5</accession>
<comment type="caution">
    <text evidence="1">The sequence shown here is derived from an EMBL/GenBank/DDBJ whole genome shotgun (WGS) entry which is preliminary data.</text>
</comment>
<reference evidence="1 2" key="1">
    <citation type="journal article" date="2020" name="Microbiol. Resour. Announc.">
        <title>Draft Genome Sequence of a Cladosporium Species Isolated from the Mesophotic Ascidian Didemnum maculosum.</title>
        <authorList>
            <person name="Gioti A."/>
            <person name="Siaperas R."/>
            <person name="Nikolaivits E."/>
            <person name="Le Goff G."/>
            <person name="Ouazzani J."/>
            <person name="Kotoulas G."/>
            <person name="Topakas E."/>
        </authorList>
    </citation>
    <scope>NUCLEOTIDE SEQUENCE [LARGE SCALE GENOMIC DNA]</scope>
    <source>
        <strain evidence="1 2">TM138-S3</strain>
    </source>
</reference>
<organism evidence="1 2">
    <name type="scientific">Cladosporium halotolerans</name>
    <dbReference type="NCBI Taxonomy" id="1052096"/>
    <lineage>
        <taxon>Eukaryota</taxon>
        <taxon>Fungi</taxon>
        <taxon>Dikarya</taxon>
        <taxon>Ascomycota</taxon>
        <taxon>Pezizomycotina</taxon>
        <taxon>Dothideomycetes</taxon>
        <taxon>Dothideomycetidae</taxon>
        <taxon>Cladosporiales</taxon>
        <taxon>Cladosporiaceae</taxon>
        <taxon>Cladosporium</taxon>
    </lineage>
</organism>
<name>A0AB34KHX5_9PEZI</name>
<dbReference type="AlphaFoldDB" id="A0AB34KHX5"/>
<dbReference type="EMBL" id="JAAQHG020000047">
    <property type="protein sequence ID" value="KAL1582574.1"/>
    <property type="molecule type" value="Genomic_DNA"/>
</dbReference>
<dbReference type="Proteomes" id="UP000803884">
    <property type="component" value="Unassembled WGS sequence"/>
</dbReference>
<dbReference type="RefSeq" id="XP_069225681.1">
    <property type="nucleotide sequence ID" value="XM_069377120.1"/>
</dbReference>
<evidence type="ECO:0000313" key="1">
    <source>
        <dbReference type="EMBL" id="KAL1582574.1"/>
    </source>
</evidence>
<evidence type="ECO:0000313" key="2">
    <source>
        <dbReference type="Proteomes" id="UP000803884"/>
    </source>
</evidence>
<proteinExistence type="predicted"/>